<protein>
    <submittedName>
        <fullName evidence="1">Uncharacterized protein</fullName>
    </submittedName>
</protein>
<keyword evidence="2" id="KW-1185">Reference proteome</keyword>
<dbReference type="Proteomes" id="UP001596523">
    <property type="component" value="Unassembled WGS sequence"/>
</dbReference>
<dbReference type="RefSeq" id="WP_381828937.1">
    <property type="nucleotide sequence ID" value="NZ_JBHTCF010000003.1"/>
</dbReference>
<evidence type="ECO:0000313" key="2">
    <source>
        <dbReference type="Proteomes" id="UP001596523"/>
    </source>
</evidence>
<gene>
    <name evidence="1" type="ORF">ACFQVC_09665</name>
</gene>
<organism evidence="1 2">
    <name type="scientific">Streptomyces monticola</name>
    <dbReference type="NCBI Taxonomy" id="2666263"/>
    <lineage>
        <taxon>Bacteria</taxon>
        <taxon>Bacillati</taxon>
        <taxon>Actinomycetota</taxon>
        <taxon>Actinomycetes</taxon>
        <taxon>Kitasatosporales</taxon>
        <taxon>Streptomycetaceae</taxon>
        <taxon>Streptomyces</taxon>
    </lineage>
</organism>
<evidence type="ECO:0000313" key="1">
    <source>
        <dbReference type="EMBL" id="MFC7304477.1"/>
    </source>
</evidence>
<reference evidence="2" key="1">
    <citation type="journal article" date="2019" name="Int. J. Syst. Evol. Microbiol.">
        <title>The Global Catalogue of Microorganisms (GCM) 10K type strain sequencing project: providing services to taxonomists for standard genome sequencing and annotation.</title>
        <authorList>
            <consortium name="The Broad Institute Genomics Platform"/>
            <consortium name="The Broad Institute Genome Sequencing Center for Infectious Disease"/>
            <person name="Wu L."/>
            <person name="Ma J."/>
        </authorList>
    </citation>
    <scope>NUCLEOTIDE SEQUENCE [LARGE SCALE GENOMIC DNA]</scope>
    <source>
        <strain evidence="2">SYNS20</strain>
    </source>
</reference>
<accession>A0ABW2JGR1</accession>
<dbReference type="EMBL" id="JBHTCF010000003">
    <property type="protein sequence ID" value="MFC7304477.1"/>
    <property type="molecule type" value="Genomic_DNA"/>
</dbReference>
<proteinExistence type="predicted"/>
<comment type="caution">
    <text evidence="1">The sequence shown here is derived from an EMBL/GenBank/DDBJ whole genome shotgun (WGS) entry which is preliminary data.</text>
</comment>
<name>A0ABW2JGR1_9ACTN</name>
<sequence length="210" mass="23055">MNVDELVSALQRQRQLSVGKLHKGPYEVRLVLPDGKDGNTVAYVHQGRESGAKQHLVLSADEARTQVVAHGTASNASRQLSSYTVTDARGKTLGTFGRDVKRSALRPTWRLEQPGLGLCLGNEGRSRAVARRAWHLMPTSIRTCSPVDVAEDMPYRYEFRKGDAYGFTVGRGAFDCKICTPEITEAALARRVLLTLAVVMAGLQLTEFRG</sequence>